<evidence type="ECO:0000256" key="6">
    <source>
        <dbReference type="SAM" id="MobiDB-lite"/>
    </source>
</evidence>
<keyword evidence="4 7" id="KW-1133">Transmembrane helix</keyword>
<evidence type="ECO:0000259" key="8">
    <source>
        <dbReference type="PROSITE" id="PS51849"/>
    </source>
</evidence>
<feature type="transmembrane region" description="Helical" evidence="7">
    <location>
        <begin position="59"/>
        <end position="79"/>
    </location>
</feature>
<feature type="compositionally biased region" description="Polar residues" evidence="6">
    <location>
        <begin position="330"/>
        <end position="342"/>
    </location>
</feature>
<keyword evidence="10" id="KW-1185">Reference proteome</keyword>
<organism evidence="9 10">
    <name type="scientific">[Bacillus] enclensis</name>
    <dbReference type="NCBI Taxonomy" id="1402860"/>
    <lineage>
        <taxon>Bacteria</taxon>
        <taxon>Bacillati</taxon>
        <taxon>Bacillota</taxon>
        <taxon>Bacilli</taxon>
        <taxon>Bacillales</taxon>
        <taxon>Bacillaceae</taxon>
        <taxon>Rossellomorea</taxon>
    </lineage>
</organism>
<evidence type="ECO:0000256" key="7">
    <source>
        <dbReference type="SAM" id="Phobius"/>
    </source>
</evidence>
<name>A0A0V8HII5_9BACI</name>
<evidence type="ECO:0000256" key="3">
    <source>
        <dbReference type="ARBA" id="ARBA00022692"/>
    </source>
</evidence>
<feature type="region of interest" description="Disordered" evidence="6">
    <location>
        <begin position="219"/>
        <end position="372"/>
    </location>
</feature>
<dbReference type="GO" id="GO:0005886">
    <property type="term" value="C:plasma membrane"/>
    <property type="evidence" value="ECO:0007669"/>
    <property type="project" value="UniProtKB-SubCell"/>
</dbReference>
<proteinExistence type="predicted"/>
<protein>
    <submittedName>
        <fullName evidence="9">Anti-sigma factor N-terminus</fullName>
    </submittedName>
</protein>
<dbReference type="AlphaFoldDB" id="A0A0V8HII5"/>
<dbReference type="Pfam" id="PF12791">
    <property type="entry name" value="RsgI_N"/>
    <property type="match status" value="1"/>
</dbReference>
<feature type="domain" description="RsgI N-terminal anti-sigma" evidence="8">
    <location>
        <begin position="2"/>
        <end position="51"/>
    </location>
</feature>
<sequence length="372" mass="41461">MKKGIIMEIRRDVLIMMTPDGQFMNGRKAPDGSYSIGEEITFFPVKEGRRFGSGSNWKTAASILTAAILMITLFSASFIQSNKAYAYVSVDINPSLELSLNKENQVIDITPYNEDAKILMEKLDNWKKENVSDVTEEILRLSEKLGYLKNDQRVWITSTMTDSSKSSKHSALFDDLNSFVKQYNNLHSNEIIINETSKDIRDKAIEKGITAGAFLKEEVKSEKPKPVKPAGAAPKESEREMEKSADSDTTPVEKEPQSSEGKKDALGDSEQKNDGETDTSSSKGKEKSHENKSNERNKHYEPSHPSQKNHSDSGNGSNNGQKASGEKPGNHSTNKSDNNGQSNREKRKGHGNRQDEQSPDSRGNQNKDKNNR</sequence>
<feature type="compositionally biased region" description="Basic and acidic residues" evidence="6">
    <location>
        <begin position="235"/>
        <end position="275"/>
    </location>
</feature>
<reference evidence="10" key="1">
    <citation type="submission" date="2016-08" db="EMBL/GenBank/DDBJ databases">
        <authorList>
            <person name="Varghese N."/>
            <person name="Submissions Spin"/>
        </authorList>
    </citation>
    <scope>NUCLEOTIDE SEQUENCE [LARGE SCALE GENOMIC DNA]</scope>
    <source>
        <strain evidence="10">SGD-1123</strain>
    </source>
</reference>
<keyword evidence="5 7" id="KW-0472">Membrane</keyword>
<dbReference type="PROSITE" id="PS51849">
    <property type="entry name" value="RSGI_N"/>
    <property type="match status" value="1"/>
</dbReference>
<evidence type="ECO:0000313" key="9">
    <source>
        <dbReference type="EMBL" id="SCC02134.1"/>
    </source>
</evidence>
<keyword evidence="2" id="KW-1003">Cell membrane</keyword>
<dbReference type="InterPro" id="IPR024449">
    <property type="entry name" value="Anti-sigma_RsgI_N"/>
</dbReference>
<gene>
    <name evidence="9" type="ORF">GA0061094_1909</name>
</gene>
<evidence type="ECO:0000313" key="10">
    <source>
        <dbReference type="Proteomes" id="UP000181997"/>
    </source>
</evidence>
<accession>A0A0V8HII5</accession>
<keyword evidence="3 7" id="KW-0812">Transmembrane</keyword>
<dbReference type="InterPro" id="IPR055431">
    <property type="entry name" value="RsgI_M"/>
</dbReference>
<dbReference type="OrthoDB" id="9800626at2"/>
<evidence type="ECO:0000256" key="2">
    <source>
        <dbReference type="ARBA" id="ARBA00022475"/>
    </source>
</evidence>
<dbReference type="Proteomes" id="UP000181997">
    <property type="component" value="Unassembled WGS sequence"/>
</dbReference>
<evidence type="ECO:0000256" key="5">
    <source>
        <dbReference type="ARBA" id="ARBA00023136"/>
    </source>
</evidence>
<dbReference type="Pfam" id="PF23750">
    <property type="entry name" value="RsgI_M"/>
    <property type="match status" value="1"/>
</dbReference>
<comment type="subcellular location">
    <subcellularLocation>
        <location evidence="1">Cell membrane</location>
        <topology evidence="1">Single-pass membrane protein</topology>
    </subcellularLocation>
</comment>
<feature type="compositionally biased region" description="Basic and acidic residues" evidence="6">
    <location>
        <begin position="283"/>
        <end position="302"/>
    </location>
</feature>
<evidence type="ECO:0000256" key="1">
    <source>
        <dbReference type="ARBA" id="ARBA00004162"/>
    </source>
</evidence>
<dbReference type="EMBL" id="FMAU01000002">
    <property type="protein sequence ID" value="SCC02134.1"/>
    <property type="molecule type" value="Genomic_DNA"/>
</dbReference>
<evidence type="ECO:0000256" key="4">
    <source>
        <dbReference type="ARBA" id="ARBA00022989"/>
    </source>
</evidence>